<reference evidence="2" key="2">
    <citation type="submission" date="2021-03" db="UniProtKB">
        <authorList>
            <consortium name="EnsemblPlants"/>
        </authorList>
    </citation>
    <scope>IDENTIFICATION</scope>
</reference>
<accession>A0A803MZ71</accession>
<sequence>MFQDNKAARATHLKEELADLNFGNFSSIDSYCNHIKSFGDRLADVDAPLSNSRLVLKLTAALPEAYAEMVDIIQNQEPLPSFESCRSRLKLAERTIKNRLAKEANSGAPTALVASSGNTTSDLSSASSSRPPLRSNKQKKGNKAFGRKPTNGHTAHPQSQAPFNWQHSPWASWASWLSQWSTPPPCPYPSAS</sequence>
<dbReference type="GeneID" id="110722478"/>
<dbReference type="EnsemblPlants" id="AUR62037648-RA">
    <property type="protein sequence ID" value="AUR62037648-RA:cds"/>
    <property type="gene ID" value="AUR62037648"/>
</dbReference>
<keyword evidence="3" id="KW-1185">Reference proteome</keyword>
<dbReference type="OrthoDB" id="1427748at2759"/>
<dbReference type="Proteomes" id="UP000596660">
    <property type="component" value="Unplaced"/>
</dbReference>
<organism evidence="2 3">
    <name type="scientific">Chenopodium quinoa</name>
    <name type="common">Quinoa</name>
    <dbReference type="NCBI Taxonomy" id="63459"/>
    <lineage>
        <taxon>Eukaryota</taxon>
        <taxon>Viridiplantae</taxon>
        <taxon>Streptophyta</taxon>
        <taxon>Embryophyta</taxon>
        <taxon>Tracheophyta</taxon>
        <taxon>Spermatophyta</taxon>
        <taxon>Magnoliopsida</taxon>
        <taxon>eudicotyledons</taxon>
        <taxon>Gunneridae</taxon>
        <taxon>Pentapetalae</taxon>
        <taxon>Caryophyllales</taxon>
        <taxon>Chenopodiaceae</taxon>
        <taxon>Chenopodioideae</taxon>
        <taxon>Atripliceae</taxon>
        <taxon>Chenopodium</taxon>
    </lineage>
</organism>
<gene>
    <name evidence="2" type="primary">LOC110722478</name>
</gene>
<dbReference type="KEGG" id="cqi:110722478"/>
<reference evidence="2" key="1">
    <citation type="journal article" date="2017" name="Nature">
        <title>The genome of Chenopodium quinoa.</title>
        <authorList>
            <person name="Jarvis D.E."/>
            <person name="Ho Y.S."/>
            <person name="Lightfoot D.J."/>
            <person name="Schmoeckel S.M."/>
            <person name="Li B."/>
            <person name="Borm T.J.A."/>
            <person name="Ohyanagi H."/>
            <person name="Mineta K."/>
            <person name="Michell C.T."/>
            <person name="Saber N."/>
            <person name="Kharbatia N.M."/>
            <person name="Rupper R.R."/>
            <person name="Sharp A.R."/>
            <person name="Dally N."/>
            <person name="Boughton B.A."/>
            <person name="Woo Y.H."/>
            <person name="Gao G."/>
            <person name="Schijlen E.G.W.M."/>
            <person name="Guo X."/>
            <person name="Momin A.A."/>
            <person name="Negrao S."/>
            <person name="Al-Babili S."/>
            <person name="Gehring C."/>
            <person name="Roessner U."/>
            <person name="Jung C."/>
            <person name="Murphy K."/>
            <person name="Arold S.T."/>
            <person name="Gojobori T."/>
            <person name="van der Linden C.G."/>
            <person name="van Loo E.N."/>
            <person name="Jellen E.N."/>
            <person name="Maughan P.J."/>
            <person name="Tester M."/>
        </authorList>
    </citation>
    <scope>NUCLEOTIDE SEQUENCE [LARGE SCALE GENOMIC DNA]</scope>
    <source>
        <strain evidence="2">cv. PI 614886</strain>
    </source>
</reference>
<evidence type="ECO:0000313" key="2">
    <source>
        <dbReference type="EnsemblPlants" id="AUR62037648-RA:cds"/>
    </source>
</evidence>
<dbReference type="OMA" id="THCISWH"/>
<feature type="compositionally biased region" description="Basic residues" evidence="1">
    <location>
        <begin position="136"/>
        <end position="146"/>
    </location>
</feature>
<feature type="region of interest" description="Disordered" evidence="1">
    <location>
        <begin position="102"/>
        <end position="165"/>
    </location>
</feature>
<dbReference type="RefSeq" id="XP_021757438.1">
    <property type="nucleotide sequence ID" value="XM_021901746.1"/>
</dbReference>
<dbReference type="Pfam" id="PF14223">
    <property type="entry name" value="Retrotran_gag_2"/>
    <property type="match status" value="1"/>
</dbReference>
<name>A0A803MZ71_CHEQI</name>
<proteinExistence type="predicted"/>
<dbReference type="AlphaFoldDB" id="A0A803MZ71"/>
<feature type="compositionally biased region" description="Polar residues" evidence="1">
    <location>
        <begin position="151"/>
        <end position="165"/>
    </location>
</feature>
<dbReference type="Gramene" id="AUR62037648-RA">
    <property type="protein sequence ID" value="AUR62037648-RA:cds"/>
    <property type="gene ID" value="AUR62037648"/>
</dbReference>
<protein>
    <submittedName>
        <fullName evidence="2">Uncharacterized protein</fullName>
    </submittedName>
</protein>
<feature type="compositionally biased region" description="Low complexity" evidence="1">
    <location>
        <begin position="114"/>
        <end position="135"/>
    </location>
</feature>
<dbReference type="PANTHER" id="PTHR47481:SF42">
    <property type="entry name" value="RHO GTPASE-ACTIVATING PROTEIN GACK-LIKE"/>
    <property type="match status" value="1"/>
</dbReference>
<evidence type="ECO:0000313" key="3">
    <source>
        <dbReference type="Proteomes" id="UP000596660"/>
    </source>
</evidence>
<evidence type="ECO:0000256" key="1">
    <source>
        <dbReference type="SAM" id="MobiDB-lite"/>
    </source>
</evidence>
<dbReference type="PANTHER" id="PTHR47481">
    <property type="match status" value="1"/>
</dbReference>